<comment type="subcellular location">
    <subcellularLocation>
        <location evidence="1">Secreted</location>
    </subcellularLocation>
</comment>
<name>A0A8J2NPX4_9HEXA</name>
<evidence type="ECO:0000256" key="12">
    <source>
        <dbReference type="SAM" id="SignalP"/>
    </source>
</evidence>
<dbReference type="PANTHER" id="PTHR12053">
    <property type="entry name" value="PROTEASE FAMILY M28 PLASMA GLUTAMATE CARBOXYPEPTIDASE-RELATED"/>
    <property type="match status" value="1"/>
</dbReference>
<dbReference type="Proteomes" id="UP000708208">
    <property type="component" value="Unassembled WGS sequence"/>
</dbReference>
<keyword evidence="10" id="KW-0865">Zymogen</keyword>
<organism evidence="13 14">
    <name type="scientific">Allacma fusca</name>
    <dbReference type="NCBI Taxonomy" id="39272"/>
    <lineage>
        <taxon>Eukaryota</taxon>
        <taxon>Metazoa</taxon>
        <taxon>Ecdysozoa</taxon>
        <taxon>Arthropoda</taxon>
        <taxon>Hexapoda</taxon>
        <taxon>Collembola</taxon>
        <taxon>Symphypleona</taxon>
        <taxon>Sminthuridae</taxon>
        <taxon>Allacma</taxon>
    </lineage>
</organism>
<evidence type="ECO:0000313" key="14">
    <source>
        <dbReference type="Proteomes" id="UP000708208"/>
    </source>
</evidence>
<keyword evidence="7" id="KW-0378">Hydrolase</keyword>
<evidence type="ECO:0000256" key="9">
    <source>
        <dbReference type="ARBA" id="ARBA00023049"/>
    </source>
</evidence>
<keyword evidence="6 12" id="KW-0732">Signal</keyword>
<evidence type="ECO:0000256" key="7">
    <source>
        <dbReference type="ARBA" id="ARBA00022801"/>
    </source>
</evidence>
<sequence>MNHTIFLVSCLLVAFQVISSGAFAGPKDNENQIKRQSRRFQDLPPFKAPVIGPCVKHPENCNLHPLLKVEIASYRPDVERIVREVLEGESKGRAYKELGKFVDLFGARVSGSKALEDSIDYMLDQMKQNGLQNVHGEEVIVPHYVS</sequence>
<evidence type="ECO:0000256" key="6">
    <source>
        <dbReference type="ARBA" id="ARBA00022729"/>
    </source>
</evidence>
<evidence type="ECO:0000256" key="1">
    <source>
        <dbReference type="ARBA" id="ARBA00004613"/>
    </source>
</evidence>
<keyword evidence="9" id="KW-0482">Metalloprotease</keyword>
<dbReference type="GO" id="GO:0046872">
    <property type="term" value="F:metal ion binding"/>
    <property type="evidence" value="ECO:0007669"/>
    <property type="project" value="UniProtKB-KW"/>
</dbReference>
<dbReference type="AlphaFoldDB" id="A0A8J2NPX4"/>
<dbReference type="EMBL" id="CAJVCH010079301">
    <property type="protein sequence ID" value="CAG7721426.1"/>
    <property type="molecule type" value="Genomic_DNA"/>
</dbReference>
<evidence type="ECO:0000256" key="3">
    <source>
        <dbReference type="ARBA" id="ARBA00022525"/>
    </source>
</evidence>
<keyword evidence="3" id="KW-0964">Secreted</keyword>
<evidence type="ECO:0000256" key="4">
    <source>
        <dbReference type="ARBA" id="ARBA00022670"/>
    </source>
</evidence>
<evidence type="ECO:0000256" key="2">
    <source>
        <dbReference type="ARBA" id="ARBA00010918"/>
    </source>
</evidence>
<evidence type="ECO:0000313" key="13">
    <source>
        <dbReference type="EMBL" id="CAG7721426.1"/>
    </source>
</evidence>
<reference evidence="13" key="1">
    <citation type="submission" date="2021-06" db="EMBL/GenBank/DDBJ databases">
        <authorList>
            <person name="Hodson N. C."/>
            <person name="Mongue J. A."/>
            <person name="Jaron S. K."/>
        </authorList>
    </citation>
    <scope>NUCLEOTIDE SEQUENCE</scope>
</reference>
<feature type="signal peptide" evidence="12">
    <location>
        <begin position="1"/>
        <end position="24"/>
    </location>
</feature>
<comment type="similarity">
    <text evidence="2">Belongs to the peptidase M28 family.</text>
</comment>
<keyword evidence="5" id="KW-0479">Metal-binding</keyword>
<dbReference type="GO" id="GO:0006508">
    <property type="term" value="P:proteolysis"/>
    <property type="evidence" value="ECO:0007669"/>
    <property type="project" value="UniProtKB-KW"/>
</dbReference>
<keyword evidence="4" id="KW-0645">Protease</keyword>
<keyword evidence="11" id="KW-0325">Glycoprotein</keyword>
<protein>
    <submittedName>
        <fullName evidence="13">Uncharacterized protein</fullName>
    </submittedName>
</protein>
<gene>
    <name evidence="13" type="ORF">AFUS01_LOCUS10641</name>
</gene>
<keyword evidence="8" id="KW-0862">Zinc</keyword>
<proteinExistence type="inferred from homology"/>
<comment type="caution">
    <text evidence="13">The sequence shown here is derived from an EMBL/GenBank/DDBJ whole genome shotgun (WGS) entry which is preliminary data.</text>
</comment>
<dbReference type="GO" id="GO:0005615">
    <property type="term" value="C:extracellular space"/>
    <property type="evidence" value="ECO:0007669"/>
    <property type="project" value="TreeGrafter"/>
</dbReference>
<evidence type="ECO:0000256" key="5">
    <source>
        <dbReference type="ARBA" id="ARBA00022723"/>
    </source>
</evidence>
<dbReference type="GO" id="GO:0043171">
    <property type="term" value="P:peptide catabolic process"/>
    <property type="evidence" value="ECO:0007669"/>
    <property type="project" value="TreeGrafter"/>
</dbReference>
<evidence type="ECO:0000256" key="10">
    <source>
        <dbReference type="ARBA" id="ARBA00023145"/>
    </source>
</evidence>
<keyword evidence="14" id="KW-1185">Reference proteome</keyword>
<accession>A0A8J2NPX4</accession>
<feature type="chain" id="PRO_5035324398" evidence="12">
    <location>
        <begin position="25"/>
        <end position="146"/>
    </location>
</feature>
<dbReference type="PANTHER" id="PTHR12053:SF3">
    <property type="entry name" value="CARBOXYPEPTIDASE Q"/>
    <property type="match status" value="1"/>
</dbReference>
<dbReference type="OrthoDB" id="10013407at2759"/>
<dbReference type="GO" id="GO:0070573">
    <property type="term" value="F:metallodipeptidase activity"/>
    <property type="evidence" value="ECO:0007669"/>
    <property type="project" value="InterPro"/>
</dbReference>
<dbReference type="InterPro" id="IPR039866">
    <property type="entry name" value="CPQ"/>
</dbReference>
<evidence type="ECO:0000256" key="8">
    <source>
        <dbReference type="ARBA" id="ARBA00022833"/>
    </source>
</evidence>
<evidence type="ECO:0000256" key="11">
    <source>
        <dbReference type="ARBA" id="ARBA00023180"/>
    </source>
</evidence>